<dbReference type="OrthoDB" id="421951at2759"/>
<comment type="caution">
    <text evidence="2">The sequence shown here is derived from an EMBL/GenBank/DDBJ whole genome shotgun (WGS) entry which is preliminary data.</text>
</comment>
<evidence type="ECO:0000259" key="1">
    <source>
        <dbReference type="Pfam" id="PF22749"/>
    </source>
</evidence>
<dbReference type="Pfam" id="PF22749">
    <property type="entry name" value="Arb2"/>
    <property type="match status" value="1"/>
</dbReference>
<reference evidence="2 3" key="1">
    <citation type="submission" date="2020-04" db="EMBL/GenBank/DDBJ databases">
        <authorList>
            <person name="Laetsch R D."/>
            <person name="Stevens L."/>
            <person name="Kumar S."/>
            <person name="Blaxter L. M."/>
        </authorList>
    </citation>
    <scope>NUCLEOTIDE SEQUENCE [LARGE SCALE GENOMIC DNA]</scope>
</reference>
<dbReference type="AlphaFoldDB" id="A0A8S1EYC7"/>
<evidence type="ECO:0000313" key="2">
    <source>
        <dbReference type="EMBL" id="CAB3406439.1"/>
    </source>
</evidence>
<dbReference type="GO" id="GO:0005634">
    <property type="term" value="C:nucleus"/>
    <property type="evidence" value="ECO:0007669"/>
    <property type="project" value="TreeGrafter"/>
</dbReference>
<name>A0A8S1EYC7_9PELO</name>
<keyword evidence="3" id="KW-1185">Reference proteome</keyword>
<dbReference type="GO" id="GO:0035197">
    <property type="term" value="F:siRNA binding"/>
    <property type="evidence" value="ECO:0007669"/>
    <property type="project" value="TreeGrafter"/>
</dbReference>
<dbReference type="InterPro" id="IPR048263">
    <property type="entry name" value="Arb2"/>
</dbReference>
<gene>
    <name evidence="2" type="ORF">CBOVIS_LOCUS8513</name>
</gene>
<dbReference type="GO" id="GO:0031048">
    <property type="term" value="P:regulatory ncRNA-mediated heterochromatin formation"/>
    <property type="evidence" value="ECO:0007669"/>
    <property type="project" value="TreeGrafter"/>
</dbReference>
<organism evidence="2 3">
    <name type="scientific">Caenorhabditis bovis</name>
    <dbReference type="NCBI Taxonomy" id="2654633"/>
    <lineage>
        <taxon>Eukaryota</taxon>
        <taxon>Metazoa</taxon>
        <taxon>Ecdysozoa</taxon>
        <taxon>Nematoda</taxon>
        <taxon>Chromadorea</taxon>
        <taxon>Rhabditida</taxon>
        <taxon>Rhabditina</taxon>
        <taxon>Rhabditomorpha</taxon>
        <taxon>Rhabditoidea</taxon>
        <taxon>Rhabditidae</taxon>
        <taxon>Peloderinae</taxon>
        <taxon>Caenorhabditis</taxon>
    </lineage>
</organism>
<feature type="domain" description="Arb2" evidence="1">
    <location>
        <begin position="192"/>
        <end position="331"/>
    </location>
</feature>
<dbReference type="InterPro" id="IPR053858">
    <property type="entry name" value="Arb2_dom"/>
</dbReference>
<sequence>MYDFDPSSTLDRSLRETFERLRRMGLLDTSDDPNEPAIRGRRQYDKPHGCYRLAIKVAGKFEDETWLTKNGNPFEWAVAYIPTDSEEITKILENGFELGIGGKIVTPDVKTAKKFASDFTFKNRKYKLIFQVRANPKEIRVAKSANSEFGELWKLSKPGDIRIYGICCFLAANFNEPSEASHQRRDGKKKVSLRDLGYYFDDHGILRTISNGKLFMFTNIDEFDRLVEAVTQEIYGIMENKQNMSRIGINASLAVDDSSGFVFASKDYDKKQTIVVLIQENGKARAGQWSVNVIINDSLGMGSQLNYIRKALQLDWGVVVFNPNHNYDEQGNPLKFSGSPAEHVINAWNCVLRRTKCQQIYVFAQNEAAGHLQKTVNILRARLNRFAARYSLKNSSLRL</sequence>
<accession>A0A8S1EYC7</accession>
<dbReference type="Proteomes" id="UP000494206">
    <property type="component" value="Unassembled WGS sequence"/>
</dbReference>
<protein>
    <recommendedName>
        <fullName evidence="1">Arb2 domain-containing protein</fullName>
    </recommendedName>
</protein>
<evidence type="ECO:0000313" key="3">
    <source>
        <dbReference type="Proteomes" id="UP000494206"/>
    </source>
</evidence>
<dbReference type="EMBL" id="CADEPM010000005">
    <property type="protein sequence ID" value="CAB3406439.1"/>
    <property type="molecule type" value="Genomic_DNA"/>
</dbReference>
<proteinExistence type="predicted"/>
<dbReference type="PANTHER" id="PTHR21357">
    <property type="entry name" value="FAM172 FAMILY PROTEIN HOMOLOG CG10038"/>
    <property type="match status" value="1"/>
</dbReference>
<dbReference type="PANTHER" id="PTHR21357:SF4">
    <property type="entry name" value="FAM172 FAMILY PROTEIN HOMOLOG CG10038"/>
    <property type="match status" value="1"/>
</dbReference>